<name>A0A2B7Z8Z7_9EURO</name>
<accession>A0A2B7Z8Z7</accession>
<proteinExistence type="predicted"/>
<dbReference type="AlphaFoldDB" id="A0A2B7Z8Z7"/>
<comment type="caution">
    <text evidence="1">The sequence shown here is derived from an EMBL/GenBank/DDBJ whole genome shotgun (WGS) entry which is preliminary data.</text>
</comment>
<dbReference type="Proteomes" id="UP000226031">
    <property type="component" value="Unassembled WGS sequence"/>
</dbReference>
<evidence type="ECO:0000313" key="1">
    <source>
        <dbReference type="EMBL" id="PGH29851.1"/>
    </source>
</evidence>
<gene>
    <name evidence="1" type="ORF">GX50_07399</name>
</gene>
<evidence type="ECO:0000313" key="2">
    <source>
        <dbReference type="Proteomes" id="UP000226031"/>
    </source>
</evidence>
<sequence>MLSTLVNVHIASIICWPPPELANSKWQHTYCIVRIILPFLVAPKNAFTLTEHQILITAPTNEPVDELVILTYNALRSTLGDYIQNPLGQSVSGPMIVRRRVHIEPAHHPEG</sequence>
<protein>
    <submittedName>
        <fullName evidence="1">Uncharacterized protein</fullName>
    </submittedName>
</protein>
<dbReference type="EMBL" id="PDND01000208">
    <property type="protein sequence ID" value="PGH29851.1"/>
    <property type="molecule type" value="Genomic_DNA"/>
</dbReference>
<reference evidence="1 2" key="1">
    <citation type="submission" date="2017-10" db="EMBL/GenBank/DDBJ databases">
        <title>Comparative genomics in systemic dimorphic fungi from Ajellomycetaceae.</title>
        <authorList>
            <person name="Munoz J.F."/>
            <person name="Mcewen J.G."/>
            <person name="Clay O.K."/>
            <person name="Cuomo C.A."/>
        </authorList>
    </citation>
    <scope>NUCLEOTIDE SEQUENCE [LARGE SCALE GENOMIC DNA]</scope>
    <source>
        <strain evidence="1 2">UAMH4076</strain>
    </source>
</reference>
<organism evidence="1 2">
    <name type="scientific">[Emmonsia] crescens</name>
    <dbReference type="NCBI Taxonomy" id="73230"/>
    <lineage>
        <taxon>Eukaryota</taxon>
        <taxon>Fungi</taxon>
        <taxon>Dikarya</taxon>
        <taxon>Ascomycota</taxon>
        <taxon>Pezizomycotina</taxon>
        <taxon>Eurotiomycetes</taxon>
        <taxon>Eurotiomycetidae</taxon>
        <taxon>Onygenales</taxon>
        <taxon>Ajellomycetaceae</taxon>
        <taxon>Emergomyces</taxon>
    </lineage>
</organism>
<keyword evidence="2" id="KW-1185">Reference proteome</keyword>